<name>A0A0D0B7Y1_9AGAR</name>
<sequence>IKHMRPYKAMKPGSIPNVVFLKCHEHFILHLGPLYHATIILKHYSNHWPKQETVVL</sequence>
<dbReference type="OrthoDB" id="412006at2759"/>
<dbReference type="Proteomes" id="UP000053593">
    <property type="component" value="Unassembled WGS sequence"/>
</dbReference>
<dbReference type="HOGENOM" id="CLU_3019858_0_0_1"/>
<protein>
    <submittedName>
        <fullName evidence="1">Uncharacterized protein</fullName>
    </submittedName>
</protein>
<proteinExistence type="predicted"/>
<dbReference type="EMBL" id="KN834917">
    <property type="protein sequence ID" value="KIK50226.1"/>
    <property type="molecule type" value="Genomic_DNA"/>
</dbReference>
<gene>
    <name evidence="1" type="ORF">GYMLUDRAFT_183097</name>
</gene>
<dbReference type="AlphaFoldDB" id="A0A0D0B7Y1"/>
<keyword evidence="2" id="KW-1185">Reference proteome</keyword>
<organism evidence="1 2">
    <name type="scientific">Collybiopsis luxurians FD-317 M1</name>
    <dbReference type="NCBI Taxonomy" id="944289"/>
    <lineage>
        <taxon>Eukaryota</taxon>
        <taxon>Fungi</taxon>
        <taxon>Dikarya</taxon>
        <taxon>Basidiomycota</taxon>
        <taxon>Agaricomycotina</taxon>
        <taxon>Agaricomycetes</taxon>
        <taxon>Agaricomycetidae</taxon>
        <taxon>Agaricales</taxon>
        <taxon>Marasmiineae</taxon>
        <taxon>Omphalotaceae</taxon>
        <taxon>Collybiopsis</taxon>
        <taxon>Collybiopsis luxurians</taxon>
    </lineage>
</organism>
<accession>A0A0D0B7Y1</accession>
<feature type="non-terminal residue" evidence="1">
    <location>
        <position position="1"/>
    </location>
</feature>
<reference evidence="1 2" key="1">
    <citation type="submission" date="2014-04" db="EMBL/GenBank/DDBJ databases">
        <title>Evolutionary Origins and Diversification of the Mycorrhizal Mutualists.</title>
        <authorList>
            <consortium name="DOE Joint Genome Institute"/>
            <consortium name="Mycorrhizal Genomics Consortium"/>
            <person name="Kohler A."/>
            <person name="Kuo A."/>
            <person name="Nagy L.G."/>
            <person name="Floudas D."/>
            <person name="Copeland A."/>
            <person name="Barry K.W."/>
            <person name="Cichocki N."/>
            <person name="Veneault-Fourrey C."/>
            <person name="LaButti K."/>
            <person name="Lindquist E.A."/>
            <person name="Lipzen A."/>
            <person name="Lundell T."/>
            <person name="Morin E."/>
            <person name="Murat C."/>
            <person name="Riley R."/>
            <person name="Ohm R."/>
            <person name="Sun H."/>
            <person name="Tunlid A."/>
            <person name="Henrissat B."/>
            <person name="Grigoriev I.V."/>
            <person name="Hibbett D.S."/>
            <person name="Martin F."/>
        </authorList>
    </citation>
    <scope>NUCLEOTIDE SEQUENCE [LARGE SCALE GENOMIC DNA]</scope>
    <source>
        <strain evidence="1 2">FD-317 M1</strain>
    </source>
</reference>
<evidence type="ECO:0000313" key="1">
    <source>
        <dbReference type="EMBL" id="KIK50226.1"/>
    </source>
</evidence>
<evidence type="ECO:0000313" key="2">
    <source>
        <dbReference type="Proteomes" id="UP000053593"/>
    </source>
</evidence>